<keyword evidence="2" id="KW-0547">Nucleotide-binding</keyword>
<dbReference type="GO" id="GO:0009030">
    <property type="term" value="F:thiamine-phosphate kinase activity"/>
    <property type="evidence" value="ECO:0007669"/>
    <property type="project" value="UniProtKB-EC"/>
</dbReference>
<dbReference type="NCBIfam" id="TIGR01379">
    <property type="entry name" value="thiL"/>
    <property type="match status" value="1"/>
</dbReference>
<feature type="binding site" evidence="2">
    <location>
        <begin position="119"/>
        <end position="120"/>
    </location>
    <ligand>
        <name>ATP</name>
        <dbReference type="ChEBI" id="CHEBI:30616"/>
    </ligand>
</feature>
<feature type="binding site" evidence="2">
    <location>
        <position position="120"/>
    </location>
    <ligand>
        <name>Mg(2+)</name>
        <dbReference type="ChEBI" id="CHEBI:18420"/>
        <label>1</label>
    </ligand>
</feature>
<organism evidence="5 6">
    <name type="scientific">Glaciecola siphonariae</name>
    <dbReference type="NCBI Taxonomy" id="521012"/>
    <lineage>
        <taxon>Bacteria</taxon>
        <taxon>Pseudomonadati</taxon>
        <taxon>Pseudomonadota</taxon>
        <taxon>Gammaproteobacteria</taxon>
        <taxon>Alteromonadales</taxon>
        <taxon>Alteromonadaceae</taxon>
        <taxon>Glaciecola</taxon>
    </lineage>
</organism>
<comment type="similarity">
    <text evidence="2">Belongs to the thiamine-monophosphate kinase family.</text>
</comment>
<dbReference type="InterPro" id="IPR036921">
    <property type="entry name" value="PurM-like_N_sf"/>
</dbReference>
<dbReference type="RefSeq" id="WP_382410660.1">
    <property type="nucleotide sequence ID" value="NZ_JBHSGU010000029.1"/>
</dbReference>
<dbReference type="Gene3D" id="3.30.1330.10">
    <property type="entry name" value="PurM-like, N-terminal domain"/>
    <property type="match status" value="1"/>
</dbReference>
<feature type="binding site" evidence="2">
    <location>
        <position position="213"/>
    </location>
    <ligand>
        <name>Mg(2+)</name>
        <dbReference type="ChEBI" id="CHEBI:18420"/>
        <label>5</label>
    </ligand>
</feature>
<comment type="miscellaneous">
    <text evidence="2">Reaction mechanism of ThiL seems to utilize a direct, inline transfer of the gamma-phosphate of ATP to TMP rather than a phosphorylated enzyme intermediate.</text>
</comment>
<dbReference type="SUPFAM" id="SSF56042">
    <property type="entry name" value="PurM C-terminal domain-like"/>
    <property type="match status" value="1"/>
</dbReference>
<dbReference type="SUPFAM" id="SSF55326">
    <property type="entry name" value="PurM N-terminal domain-like"/>
    <property type="match status" value="1"/>
</dbReference>
<dbReference type="Pfam" id="PF00586">
    <property type="entry name" value="AIRS"/>
    <property type="match status" value="1"/>
</dbReference>
<sequence length="324" mass="35200">MDEFTLIRDYFSTPDFVRKDVIIGVGDDAAITQVPQGQYLATTTDTLLEGVHFLRQASADAIAHKAIAVNLSDLAAMGAEPAWINLSLSLPEVDNQWLELFSQKVQELTKYFSIQLIGGDTVKGKLAVTITAQGFVPPESVLTRVGAKPGDWLFVTGTLGDAAAGLDCLQNKLKLTDKSAQEYLVARHSFPTPRVLAGTTLRRLANACIDVSDGLMQDLQHILKGSNVGALLHLDKLPISKELGSSIPELQQALTYACTGGDDYELLFTIAEEHRVSMESAMASYNLPVTCIGQITGVSGKIDLRLNDQPFSFVSLEDRGYQHF</sequence>
<feature type="binding site" evidence="2">
    <location>
        <position position="73"/>
    </location>
    <ligand>
        <name>Mg(2+)</name>
        <dbReference type="ChEBI" id="CHEBI:18420"/>
        <label>4</label>
    </ligand>
</feature>
<comment type="caution">
    <text evidence="5">The sequence shown here is derived from an EMBL/GenBank/DDBJ whole genome shotgun (WGS) entry which is preliminary data.</text>
</comment>
<comment type="caution">
    <text evidence="2">Lacks conserved residue(s) required for the propagation of feature annotation.</text>
</comment>
<feature type="domain" description="PurM-like C-terminal" evidence="4">
    <location>
        <begin position="148"/>
        <end position="298"/>
    </location>
</feature>
<dbReference type="CDD" id="cd02194">
    <property type="entry name" value="ThiL"/>
    <property type="match status" value="1"/>
</dbReference>
<evidence type="ECO:0000313" key="5">
    <source>
        <dbReference type="EMBL" id="MFC4701824.1"/>
    </source>
</evidence>
<dbReference type="HAMAP" id="MF_02128">
    <property type="entry name" value="TMP_kinase"/>
    <property type="match status" value="1"/>
</dbReference>
<keyword evidence="1 2" id="KW-0784">Thiamine biosynthesis</keyword>
<protein>
    <recommendedName>
        <fullName evidence="2">Thiamine-monophosphate kinase</fullName>
        <shortName evidence="2">TMP kinase</shortName>
        <shortName evidence="2">Thiamine-phosphate kinase</shortName>
        <ecNumber evidence="2">2.7.4.16</ecNumber>
    </recommendedName>
</protein>
<dbReference type="EC" id="2.7.4.16" evidence="2"/>
<reference evidence="6" key="1">
    <citation type="journal article" date="2019" name="Int. J. Syst. Evol. Microbiol.">
        <title>The Global Catalogue of Microorganisms (GCM) 10K type strain sequencing project: providing services to taxonomists for standard genome sequencing and annotation.</title>
        <authorList>
            <consortium name="The Broad Institute Genomics Platform"/>
            <consortium name="The Broad Institute Genome Sequencing Center for Infectious Disease"/>
            <person name="Wu L."/>
            <person name="Ma J."/>
        </authorList>
    </citation>
    <scope>NUCLEOTIDE SEQUENCE [LARGE SCALE GENOMIC DNA]</scope>
    <source>
        <strain evidence="6">KACC 12507</strain>
    </source>
</reference>
<dbReference type="InterPro" id="IPR010918">
    <property type="entry name" value="PurM-like_C_dom"/>
</dbReference>
<feature type="binding site" evidence="2">
    <location>
        <position position="45"/>
    </location>
    <ligand>
        <name>Mg(2+)</name>
        <dbReference type="ChEBI" id="CHEBI:18420"/>
        <label>1</label>
    </ligand>
</feature>
<dbReference type="PANTHER" id="PTHR30270">
    <property type="entry name" value="THIAMINE-MONOPHOSPHATE KINASE"/>
    <property type="match status" value="1"/>
</dbReference>
<evidence type="ECO:0000256" key="1">
    <source>
        <dbReference type="ARBA" id="ARBA00022977"/>
    </source>
</evidence>
<evidence type="ECO:0000256" key="2">
    <source>
        <dbReference type="HAMAP-Rule" id="MF_02128"/>
    </source>
</evidence>
<comment type="function">
    <text evidence="2">Catalyzes the ATP-dependent phosphorylation of thiamine-monophosphate (TMP) to form thiamine-pyrophosphate (TPP), the active form of vitamin B1.</text>
</comment>
<feature type="binding site" evidence="2">
    <location>
        <position position="28"/>
    </location>
    <ligand>
        <name>Mg(2+)</name>
        <dbReference type="ChEBI" id="CHEBI:18420"/>
        <label>4</label>
    </ligand>
</feature>
<comment type="pathway">
    <text evidence="2">Cofactor biosynthesis; thiamine diphosphate biosynthesis; thiamine diphosphate from thiamine phosphate: step 1/1.</text>
</comment>
<dbReference type="Proteomes" id="UP001595897">
    <property type="component" value="Unassembled WGS sequence"/>
</dbReference>
<keyword evidence="6" id="KW-1185">Reference proteome</keyword>
<feature type="binding site" evidence="2">
    <location>
        <position position="212"/>
    </location>
    <ligand>
        <name>ATP</name>
        <dbReference type="ChEBI" id="CHEBI:30616"/>
    </ligand>
</feature>
<feature type="domain" description="PurM-like N-terminal" evidence="3">
    <location>
        <begin position="26"/>
        <end position="136"/>
    </location>
</feature>
<dbReference type="EMBL" id="JBHSGU010000029">
    <property type="protein sequence ID" value="MFC4701824.1"/>
    <property type="molecule type" value="Genomic_DNA"/>
</dbReference>
<dbReference type="Pfam" id="PF02769">
    <property type="entry name" value="AIRS_C"/>
    <property type="match status" value="1"/>
</dbReference>
<feature type="binding site" evidence="2">
    <location>
        <position position="73"/>
    </location>
    <ligand>
        <name>Mg(2+)</name>
        <dbReference type="ChEBI" id="CHEBI:18420"/>
        <label>3</label>
    </ligand>
</feature>
<name>A0ABV9M030_9ALTE</name>
<dbReference type="InterPro" id="IPR036676">
    <property type="entry name" value="PurM-like_C_sf"/>
</dbReference>
<dbReference type="InterPro" id="IPR016188">
    <property type="entry name" value="PurM-like_N"/>
</dbReference>
<dbReference type="PIRSF" id="PIRSF005303">
    <property type="entry name" value="Thiam_monoph_kin"/>
    <property type="match status" value="1"/>
</dbReference>
<dbReference type="PANTHER" id="PTHR30270:SF0">
    <property type="entry name" value="THIAMINE-MONOPHOSPHATE KINASE"/>
    <property type="match status" value="1"/>
</dbReference>
<feature type="binding site" evidence="2">
    <location>
        <position position="262"/>
    </location>
    <ligand>
        <name>substrate</name>
    </ligand>
</feature>
<keyword evidence="2" id="KW-0067">ATP-binding</keyword>
<keyword evidence="2" id="KW-0479">Metal-binding</keyword>
<feature type="binding site" evidence="2">
    <location>
        <position position="321"/>
    </location>
    <ligand>
        <name>substrate</name>
    </ligand>
</feature>
<feature type="binding site" evidence="2">
    <location>
        <position position="52"/>
    </location>
    <ligand>
        <name>substrate</name>
    </ligand>
</feature>
<feature type="binding site" evidence="2">
    <location>
        <position position="28"/>
    </location>
    <ligand>
        <name>Mg(2+)</name>
        <dbReference type="ChEBI" id="CHEBI:18420"/>
        <label>3</label>
    </ligand>
</feature>
<feature type="binding site" evidence="2">
    <location>
        <position position="210"/>
    </location>
    <ligand>
        <name>Mg(2+)</name>
        <dbReference type="ChEBI" id="CHEBI:18420"/>
        <label>3</label>
    </ligand>
</feature>
<dbReference type="Gene3D" id="3.90.650.10">
    <property type="entry name" value="PurM-like C-terminal domain"/>
    <property type="match status" value="1"/>
</dbReference>
<evidence type="ECO:0000259" key="4">
    <source>
        <dbReference type="Pfam" id="PF02769"/>
    </source>
</evidence>
<feature type="binding site" evidence="2">
    <location>
        <position position="144"/>
    </location>
    <ligand>
        <name>ATP</name>
        <dbReference type="ChEBI" id="CHEBI:30616"/>
    </ligand>
</feature>
<gene>
    <name evidence="2 5" type="primary">thiL</name>
    <name evidence="5" type="ORF">ACFO4O_16870</name>
</gene>
<keyword evidence="2 5" id="KW-0808">Transferase</keyword>
<keyword evidence="2 5" id="KW-0418">Kinase</keyword>
<feature type="binding site" evidence="2">
    <location>
        <position position="43"/>
    </location>
    <ligand>
        <name>Mg(2+)</name>
        <dbReference type="ChEBI" id="CHEBI:18420"/>
        <label>4</label>
    </ligand>
</feature>
<accession>A0ABV9M030</accession>
<evidence type="ECO:0000259" key="3">
    <source>
        <dbReference type="Pfam" id="PF00586"/>
    </source>
</evidence>
<feature type="binding site" evidence="2">
    <location>
        <position position="73"/>
    </location>
    <ligand>
        <name>Mg(2+)</name>
        <dbReference type="ChEBI" id="CHEBI:18420"/>
        <label>2</label>
    </ligand>
</feature>
<comment type="catalytic activity">
    <reaction evidence="2">
        <text>thiamine phosphate + ATP = thiamine diphosphate + ADP</text>
        <dbReference type="Rhea" id="RHEA:15913"/>
        <dbReference type="ChEBI" id="CHEBI:30616"/>
        <dbReference type="ChEBI" id="CHEBI:37575"/>
        <dbReference type="ChEBI" id="CHEBI:58937"/>
        <dbReference type="ChEBI" id="CHEBI:456216"/>
        <dbReference type="EC" id="2.7.4.16"/>
    </reaction>
</comment>
<dbReference type="InterPro" id="IPR006283">
    <property type="entry name" value="ThiL-like"/>
</dbReference>
<proteinExistence type="inferred from homology"/>
<evidence type="ECO:0000313" key="6">
    <source>
        <dbReference type="Proteomes" id="UP001595897"/>
    </source>
</evidence>
<feature type="binding site" evidence="2">
    <location>
        <position position="45"/>
    </location>
    <ligand>
        <name>Mg(2+)</name>
        <dbReference type="ChEBI" id="CHEBI:18420"/>
        <label>2</label>
    </ligand>
</feature>
<feature type="binding site" evidence="2">
    <location>
        <position position="44"/>
    </location>
    <ligand>
        <name>Mg(2+)</name>
        <dbReference type="ChEBI" id="CHEBI:18420"/>
        <label>1</label>
    </ligand>
</feature>
<keyword evidence="2" id="KW-0460">Magnesium</keyword>